<evidence type="ECO:0000256" key="4">
    <source>
        <dbReference type="ARBA" id="ARBA00022824"/>
    </source>
</evidence>
<evidence type="ECO:0000256" key="3">
    <source>
        <dbReference type="ARBA" id="ARBA00022448"/>
    </source>
</evidence>
<dbReference type="AlphaFoldDB" id="W3VLT0"/>
<evidence type="ECO:0008006" key="11">
    <source>
        <dbReference type="Google" id="ProtNLM"/>
    </source>
</evidence>
<feature type="compositionally biased region" description="Acidic residues" evidence="8">
    <location>
        <begin position="1"/>
        <end position="11"/>
    </location>
</feature>
<evidence type="ECO:0000256" key="1">
    <source>
        <dbReference type="ARBA" id="ARBA00004240"/>
    </source>
</evidence>
<comment type="subcellular location">
    <subcellularLocation>
        <location evidence="1">Endoplasmic reticulum</location>
    </subcellularLocation>
    <subcellularLocation>
        <location evidence="2">Golgi apparatus</location>
    </subcellularLocation>
</comment>
<dbReference type="GO" id="GO:0005783">
    <property type="term" value="C:endoplasmic reticulum"/>
    <property type="evidence" value="ECO:0007669"/>
    <property type="project" value="UniProtKB-SubCell"/>
</dbReference>
<dbReference type="HOGENOM" id="CLU_1045849_0_0_1"/>
<evidence type="ECO:0000256" key="2">
    <source>
        <dbReference type="ARBA" id="ARBA00004555"/>
    </source>
</evidence>
<dbReference type="OrthoDB" id="246406at2759"/>
<dbReference type="CDD" id="cd14856">
    <property type="entry name" value="TRAPPC4_synbindin"/>
    <property type="match status" value="1"/>
</dbReference>
<reference evidence="9 10" key="1">
    <citation type="journal article" date="2014" name="Genome Announc.">
        <title>Genome sequence of the basidiomycetous fungus Pseudozyma aphidis DSM70725, an efficient producer of biosurfactant mannosylerythritol lipids.</title>
        <authorList>
            <person name="Lorenz S."/>
            <person name="Guenther M."/>
            <person name="Grumaz C."/>
            <person name="Rupp S."/>
            <person name="Zibek S."/>
            <person name="Sohn K."/>
        </authorList>
    </citation>
    <scope>NUCLEOTIDE SEQUENCE [LARGE SCALE GENOMIC DNA]</scope>
    <source>
        <strain evidence="10">ATCC 32657 / CBS 517.83 / DSM 70725 / JCM 10318 / NBRC 10182 / NRRL Y-7954 / St-0401</strain>
    </source>
</reference>
<dbReference type="InterPro" id="IPR007233">
    <property type="entry name" value="TRAPPC"/>
</dbReference>
<dbReference type="SMART" id="SM01399">
    <property type="entry name" value="Sybindin"/>
    <property type="match status" value="1"/>
</dbReference>
<dbReference type="EMBL" id="AWNI01000010">
    <property type="protein sequence ID" value="ETS62475.1"/>
    <property type="molecule type" value="Genomic_DNA"/>
</dbReference>
<evidence type="ECO:0000313" key="9">
    <source>
        <dbReference type="EMBL" id="ETS62475.1"/>
    </source>
</evidence>
<dbReference type="GO" id="GO:0030008">
    <property type="term" value="C:TRAPP complex"/>
    <property type="evidence" value="ECO:0007669"/>
    <property type="project" value="InterPro"/>
</dbReference>
<organism evidence="9 10">
    <name type="scientific">Moesziomyces aphidis</name>
    <name type="common">Pseudozyma aphidis</name>
    <dbReference type="NCBI Taxonomy" id="84754"/>
    <lineage>
        <taxon>Eukaryota</taxon>
        <taxon>Fungi</taxon>
        <taxon>Dikarya</taxon>
        <taxon>Basidiomycota</taxon>
        <taxon>Ustilaginomycotina</taxon>
        <taxon>Ustilaginomycetes</taxon>
        <taxon>Ustilaginales</taxon>
        <taxon>Ustilaginaceae</taxon>
        <taxon>Moesziomyces</taxon>
    </lineage>
</organism>
<protein>
    <recommendedName>
        <fullName evidence="11">Trafficking protein particle complex subunit</fullName>
    </recommendedName>
</protein>
<dbReference type="SUPFAM" id="SSF64356">
    <property type="entry name" value="SNARE-like"/>
    <property type="match status" value="1"/>
</dbReference>
<accession>W3VLT0</accession>
<keyword evidence="4" id="KW-0256">Endoplasmic reticulum</keyword>
<evidence type="ECO:0000256" key="6">
    <source>
        <dbReference type="ARBA" id="ARBA00023034"/>
    </source>
</evidence>
<proteinExistence type="inferred from homology"/>
<evidence type="ECO:0000313" key="10">
    <source>
        <dbReference type="Proteomes" id="UP000019462"/>
    </source>
</evidence>
<comment type="caution">
    <text evidence="9">The sequence shown here is derived from an EMBL/GenBank/DDBJ whole genome shotgun (WGS) entry which is preliminary data.</text>
</comment>
<dbReference type="Gene3D" id="3.30.450.70">
    <property type="match status" value="2"/>
</dbReference>
<dbReference type="Pfam" id="PF04099">
    <property type="entry name" value="Sybindin"/>
    <property type="match status" value="2"/>
</dbReference>
<evidence type="ECO:0000256" key="5">
    <source>
        <dbReference type="ARBA" id="ARBA00022892"/>
    </source>
</evidence>
<keyword evidence="5" id="KW-0931">ER-Golgi transport</keyword>
<keyword evidence="10" id="KW-1185">Reference proteome</keyword>
<sequence length="316" mass="34812">MGMNDDCEDGGADSAAATDDGEDQAKIRPASQPTPRTRLRSLQRCEPDAPSRFLRTLTHPQRKAFFFPQRCSHGATRLCLTVGGGPFKAKKIELWLELGRFFHPAETLVVQGSSARLQLRCSRATARKGLLLDRRSHQRHQRSSTSAMSSLWIINKAGGLIFQSEHFVHPNAASMPNGGRLSSNEYLVLAGTLHGIHAITAKLNPVPNRACSGIESLDSDHFTVRVMLTPTGKSDIFANPRQKPPNVLIPVHFMVVDLEGTKFVLVTSPAHPNPAGVLQRCYEAYADHVMKNPFYTPEMPVRVETFDKAVEALVKA</sequence>
<feature type="region of interest" description="Disordered" evidence="8">
    <location>
        <begin position="1"/>
        <end position="43"/>
    </location>
</feature>
<dbReference type="GO" id="GO:0006888">
    <property type="term" value="P:endoplasmic reticulum to Golgi vesicle-mediated transport"/>
    <property type="evidence" value="ECO:0007669"/>
    <property type="project" value="TreeGrafter"/>
</dbReference>
<dbReference type="PANTHER" id="PTHR23249">
    <property type="entry name" value="TRAFFICKING PROTEIN PARTICLE COMPLEX SUBUNIT"/>
    <property type="match status" value="1"/>
</dbReference>
<dbReference type="Proteomes" id="UP000019462">
    <property type="component" value="Unassembled WGS sequence"/>
</dbReference>
<dbReference type="GO" id="GO:0005794">
    <property type="term" value="C:Golgi apparatus"/>
    <property type="evidence" value="ECO:0007669"/>
    <property type="project" value="UniProtKB-SubCell"/>
</dbReference>
<evidence type="ECO:0000256" key="8">
    <source>
        <dbReference type="SAM" id="MobiDB-lite"/>
    </source>
</evidence>
<dbReference type="PANTHER" id="PTHR23249:SF15">
    <property type="entry name" value="TRAFFICKING PROTEIN PARTICLE COMPLEX SUBUNIT 4"/>
    <property type="match status" value="1"/>
</dbReference>
<name>W3VLT0_MOEAP</name>
<keyword evidence="6" id="KW-0333">Golgi apparatus</keyword>
<dbReference type="InterPro" id="IPR011012">
    <property type="entry name" value="Longin-like_dom_sf"/>
</dbReference>
<keyword evidence="3" id="KW-0813">Transport</keyword>
<evidence type="ECO:0000256" key="7">
    <source>
        <dbReference type="ARBA" id="ARBA00038179"/>
    </source>
</evidence>
<gene>
    <name evidence="9" type="ORF">PaG_03097</name>
</gene>
<comment type="similarity">
    <text evidence="7">Belongs to the TRAPP small subunits family. TRAPPC4 subfamily.</text>
</comment>